<dbReference type="EMBL" id="JAELUR010000002">
    <property type="protein sequence ID" value="KAG7436871.1"/>
    <property type="molecule type" value="Genomic_DNA"/>
</dbReference>
<organism evidence="1 2">
    <name type="scientific">Fusarium oxysporum f. sp. raphani</name>
    <dbReference type="NCBI Taxonomy" id="96318"/>
    <lineage>
        <taxon>Eukaryota</taxon>
        <taxon>Fungi</taxon>
        <taxon>Dikarya</taxon>
        <taxon>Ascomycota</taxon>
        <taxon>Pezizomycotina</taxon>
        <taxon>Sordariomycetes</taxon>
        <taxon>Hypocreomycetidae</taxon>
        <taxon>Hypocreales</taxon>
        <taxon>Nectriaceae</taxon>
        <taxon>Fusarium</taxon>
        <taxon>Fusarium oxysporum species complex</taxon>
    </lineage>
</organism>
<proteinExistence type="predicted"/>
<accession>A0A8J5Q7Z0</accession>
<dbReference type="AlphaFoldDB" id="A0A8J5Q7Z0"/>
<dbReference type="Proteomes" id="UP000693942">
    <property type="component" value="Unassembled WGS sequence"/>
</dbReference>
<evidence type="ECO:0008006" key="3">
    <source>
        <dbReference type="Google" id="ProtNLM"/>
    </source>
</evidence>
<reference evidence="1" key="1">
    <citation type="submission" date="2021-04" db="EMBL/GenBank/DDBJ databases">
        <title>First draft genome resource for Brassicaceae pathogens Fusarium oxysporum f. sp. raphani and Fusarium oxysporum f. sp. rapae.</title>
        <authorList>
            <person name="Asai S."/>
        </authorList>
    </citation>
    <scope>NUCLEOTIDE SEQUENCE</scope>
    <source>
        <strain evidence="1">Tf1262</strain>
    </source>
</reference>
<gene>
    <name evidence="1" type="ORF">Forpi1262_v003529</name>
</gene>
<evidence type="ECO:0000313" key="1">
    <source>
        <dbReference type="EMBL" id="KAG7436871.1"/>
    </source>
</evidence>
<name>A0A8J5Q7Z0_FUSOX</name>
<protein>
    <recommendedName>
        <fullName evidence="3">Peptidase S9 prolyl oligopeptidase catalytic domain-containing protein</fullName>
    </recommendedName>
</protein>
<evidence type="ECO:0000313" key="2">
    <source>
        <dbReference type="Proteomes" id="UP000693942"/>
    </source>
</evidence>
<sequence>MLSQGTVPLACRQGGLCPEHTGPVRLDGAVWSGLDPQTRPDQTIPITVQNFTARGEGKSQQSILVVQGLKDVSVLPEVVEESYRVGCRSRNELHLQLYPGMDHDPVIAAASPYFLQWIDDRFSGVTTSGKCTNHTTQPFDAVNMYAPDDTD</sequence>
<comment type="caution">
    <text evidence="1">The sequence shown here is derived from an EMBL/GenBank/DDBJ whole genome shotgun (WGS) entry which is preliminary data.</text>
</comment>